<dbReference type="NCBIfam" id="NF004388">
    <property type="entry name" value="PRK05749.1-4"/>
    <property type="match status" value="1"/>
</dbReference>
<keyword evidence="13" id="KW-1133">Transmembrane helix</keyword>
<dbReference type="PATRIC" id="fig|267850.7.peg.702"/>
<dbReference type="UniPathway" id="UPA00958"/>
<dbReference type="PANTHER" id="PTHR42755:SF1">
    <property type="entry name" value="3-DEOXY-D-MANNO-OCTULOSONIC ACID TRANSFERASE, MITOCHONDRIAL-RELATED"/>
    <property type="match status" value="1"/>
</dbReference>
<evidence type="ECO:0000313" key="17">
    <source>
        <dbReference type="Proteomes" id="UP000027318"/>
    </source>
</evidence>
<feature type="domain" description="Glycosyl transferase family 1" evidence="14">
    <location>
        <begin position="249"/>
        <end position="400"/>
    </location>
</feature>
<dbReference type="FunFam" id="3.40.50.11720:FF:000001">
    <property type="entry name" value="3-deoxy-D-manno-octulosonic acid transferase"/>
    <property type="match status" value="1"/>
</dbReference>
<dbReference type="GO" id="GO:0009244">
    <property type="term" value="P:lipopolysaccharide core region biosynthetic process"/>
    <property type="evidence" value="ECO:0007669"/>
    <property type="project" value="UniProtKB-UniRule"/>
</dbReference>
<keyword evidence="6" id="KW-0997">Cell inner membrane</keyword>
<evidence type="ECO:0000256" key="6">
    <source>
        <dbReference type="ARBA" id="ARBA00022519"/>
    </source>
</evidence>
<feature type="domain" description="3-deoxy-D-manno-octulosonic-acid transferase N-terminal" evidence="15">
    <location>
        <begin position="34"/>
        <end position="213"/>
    </location>
</feature>
<dbReference type="SUPFAM" id="SSF53756">
    <property type="entry name" value="UDP-Glycosyltransferase/glycogen phosphorylase"/>
    <property type="match status" value="1"/>
</dbReference>
<sequence>MISRILYTCLLHLLLPSILVRLWWRGRQAPAYRQRWQERLGLTPALQTNAAPLWIHAVSVGEVQAIATLVKRLQQRFPDLPILITTMTPTGADRVVQLFGNEVEHRYCPYDLPWAMRNFLKIARPRACLIVETELWPNFLRQCKQLKIPVLLANARLSERSARGYARFPGLTHQMLSQLSHLAAQGEADAQRFQALGMDSSRLSVTGSIKFDVAIQPEWATQAQQLRQLWGTERPVVLAASTHDDEEAQLLSVLPALLEQHPSLLLVLAPRHPERFDEVAALCNTTGLETLRRSQSEQPSPATRIYLADTMGELMIFCSAADVVFVGGSLIERGGHNPLEPALLGKPVICGQHTFNFAAITAGLKDAGALVQVETAQQLAEQVNLWLKADSARDAAGAAASRYVASHAGALARLEHQLDTLL</sequence>
<dbReference type="EMBL" id="JMSZ01000016">
    <property type="protein sequence ID" value="KDE40116.1"/>
    <property type="molecule type" value="Genomic_DNA"/>
</dbReference>
<keyword evidence="13" id="KW-0448">Lipopolysaccharide biosynthesis</keyword>
<name>A0A063Y5R7_9GAMM</name>
<keyword evidence="13" id="KW-1003">Cell membrane</keyword>
<evidence type="ECO:0000259" key="15">
    <source>
        <dbReference type="Pfam" id="PF04413"/>
    </source>
</evidence>
<dbReference type="Proteomes" id="UP000027318">
    <property type="component" value="Unassembled WGS sequence"/>
</dbReference>
<evidence type="ECO:0000256" key="13">
    <source>
        <dbReference type="RuleBase" id="RU365103"/>
    </source>
</evidence>
<evidence type="ECO:0000256" key="4">
    <source>
        <dbReference type="ARBA" id="ARBA00012621"/>
    </source>
</evidence>
<dbReference type="GO" id="GO:0005886">
    <property type="term" value="C:plasma membrane"/>
    <property type="evidence" value="ECO:0007669"/>
    <property type="project" value="UniProtKB-SubCell"/>
</dbReference>
<dbReference type="FunFam" id="3.40.50.2000:FF:000032">
    <property type="entry name" value="3-deoxy-D-manno-octulosonic acid transferase"/>
    <property type="match status" value="1"/>
</dbReference>
<dbReference type="STRING" id="267850.ADINL_0708"/>
<dbReference type="InterPro" id="IPR038107">
    <property type="entry name" value="Glycos_transf_N_sf"/>
</dbReference>
<feature type="site" description="Transition state stabilizer" evidence="12">
    <location>
        <position position="210"/>
    </location>
</feature>
<dbReference type="AlphaFoldDB" id="A0A063Y5R7"/>
<evidence type="ECO:0000256" key="12">
    <source>
        <dbReference type="PIRSR" id="PIRSR639901-2"/>
    </source>
</evidence>
<dbReference type="GO" id="GO:0043842">
    <property type="term" value="F:Kdo transferase activity"/>
    <property type="evidence" value="ECO:0007669"/>
    <property type="project" value="UniProtKB-EC"/>
</dbReference>
<evidence type="ECO:0000256" key="11">
    <source>
        <dbReference type="PIRSR" id="PIRSR639901-1"/>
    </source>
</evidence>
<organism evidence="16 17">
    <name type="scientific">Nitrincola lacisaponensis</name>
    <dbReference type="NCBI Taxonomy" id="267850"/>
    <lineage>
        <taxon>Bacteria</taxon>
        <taxon>Pseudomonadati</taxon>
        <taxon>Pseudomonadota</taxon>
        <taxon>Gammaproteobacteria</taxon>
        <taxon>Oceanospirillales</taxon>
        <taxon>Oceanospirillaceae</taxon>
        <taxon>Nitrincola</taxon>
    </lineage>
</organism>
<evidence type="ECO:0000256" key="5">
    <source>
        <dbReference type="ARBA" id="ARBA00019077"/>
    </source>
</evidence>
<keyword evidence="8" id="KW-0735">Signal-anchor</keyword>
<proteinExistence type="inferred from homology"/>
<dbReference type="Pfam" id="PF00534">
    <property type="entry name" value="Glycos_transf_1"/>
    <property type="match status" value="1"/>
</dbReference>
<dbReference type="InterPro" id="IPR001296">
    <property type="entry name" value="Glyco_trans_1"/>
</dbReference>
<evidence type="ECO:0000256" key="7">
    <source>
        <dbReference type="ARBA" id="ARBA00022679"/>
    </source>
</evidence>
<dbReference type="GO" id="GO:0009245">
    <property type="term" value="P:lipid A biosynthetic process"/>
    <property type="evidence" value="ECO:0007669"/>
    <property type="project" value="TreeGrafter"/>
</dbReference>
<accession>A0A063Y5R7</accession>
<evidence type="ECO:0000256" key="8">
    <source>
        <dbReference type="ARBA" id="ARBA00022968"/>
    </source>
</evidence>
<dbReference type="Pfam" id="PF04413">
    <property type="entry name" value="Glycos_transf_N"/>
    <property type="match status" value="1"/>
</dbReference>
<dbReference type="InterPro" id="IPR039901">
    <property type="entry name" value="Kdotransferase"/>
</dbReference>
<comment type="similarity">
    <text evidence="3">Belongs to the glycosyltransferase group 1 family. Glycosyltransferase 30 subfamily.</text>
</comment>
<dbReference type="EC" id="2.4.99.12" evidence="4 13"/>
<evidence type="ECO:0000256" key="2">
    <source>
        <dbReference type="ARBA" id="ARBA00004713"/>
    </source>
</evidence>
<evidence type="ECO:0000259" key="14">
    <source>
        <dbReference type="Pfam" id="PF00534"/>
    </source>
</evidence>
<feature type="site" description="Transition state stabilizer" evidence="12">
    <location>
        <position position="132"/>
    </location>
</feature>
<keyword evidence="17" id="KW-1185">Reference proteome</keyword>
<protein>
    <recommendedName>
        <fullName evidence="5 13">3-deoxy-D-manno-octulosonic acid transferase</fullName>
        <shortName evidence="13">Kdo transferase</shortName>
        <ecNumber evidence="4 13">2.4.99.12</ecNumber>
    </recommendedName>
    <alternativeName>
        <fullName evidence="9 13">Lipid IV(A) 3-deoxy-D-manno-octulosonic acid transferase</fullName>
    </alternativeName>
</protein>
<keyword evidence="13" id="KW-0472">Membrane</keyword>
<feature type="transmembrane region" description="Helical" evidence="13">
    <location>
        <begin position="5"/>
        <end position="24"/>
    </location>
</feature>
<keyword evidence="7 13" id="KW-0808">Transferase</keyword>
<evidence type="ECO:0000256" key="3">
    <source>
        <dbReference type="ARBA" id="ARBA00006380"/>
    </source>
</evidence>
<evidence type="ECO:0000256" key="9">
    <source>
        <dbReference type="ARBA" id="ARBA00031445"/>
    </source>
</evidence>
<dbReference type="PANTHER" id="PTHR42755">
    <property type="entry name" value="3-DEOXY-MANNO-OCTULOSONATE CYTIDYLYLTRANSFERASE"/>
    <property type="match status" value="1"/>
</dbReference>
<comment type="pathway">
    <text evidence="2 13">Bacterial outer membrane biogenesis; LPS core biosynthesis.</text>
</comment>
<dbReference type="InterPro" id="IPR007507">
    <property type="entry name" value="Glycos_transf_N"/>
</dbReference>
<evidence type="ECO:0000256" key="10">
    <source>
        <dbReference type="ARBA" id="ARBA00049183"/>
    </source>
</evidence>
<comment type="function">
    <text evidence="13">Involved in lipopolysaccharide (LPS) biosynthesis. Catalyzes the transfer of 3-deoxy-D-manno-octulosonate (Kdo) residue(s) from CMP-Kdo to lipid IV(A), the tetraacyldisaccharide-1,4'-bisphosphate precursor of lipid A.</text>
</comment>
<dbReference type="Gene3D" id="3.40.50.11720">
    <property type="entry name" value="3-Deoxy-D-manno-octulosonic-acid transferase, N-terminal domain"/>
    <property type="match status" value="1"/>
</dbReference>
<reference evidence="16 17" key="1">
    <citation type="journal article" date="2005" name="Int. J. Syst. Evol. Microbiol.">
        <title>Nitrincola lacisaponensis gen. nov., sp. nov., a novel alkaliphilic bacterium isolated from an alkaline, saline lake.</title>
        <authorList>
            <person name="Dimitriu P.A."/>
            <person name="Shukla S.K."/>
            <person name="Conradt J."/>
            <person name="Marquez M.C."/>
            <person name="Ventosa A."/>
            <person name="Maglia A."/>
            <person name="Peyton B.M."/>
            <person name="Pinkart H.C."/>
            <person name="Mormile M.R."/>
        </authorList>
    </citation>
    <scope>NUCLEOTIDE SEQUENCE [LARGE SCALE GENOMIC DNA]</scope>
    <source>
        <strain evidence="16 17">4CA</strain>
    </source>
</reference>
<evidence type="ECO:0000256" key="1">
    <source>
        <dbReference type="ARBA" id="ARBA00004388"/>
    </source>
</evidence>
<comment type="subcellular location">
    <subcellularLocation>
        <location evidence="1">Cell inner membrane</location>
        <topology evidence="1">Single-pass membrane protein</topology>
        <orientation evidence="1">Cytoplasmic side</orientation>
    </subcellularLocation>
    <subcellularLocation>
        <location evidence="13">Cell membrane</location>
    </subcellularLocation>
</comment>
<gene>
    <name evidence="16" type="ORF">ADINL_0708</name>
</gene>
<evidence type="ECO:0000313" key="16">
    <source>
        <dbReference type="EMBL" id="KDE40116.1"/>
    </source>
</evidence>
<dbReference type="Gene3D" id="3.40.50.2000">
    <property type="entry name" value="Glycogen Phosphorylase B"/>
    <property type="match status" value="1"/>
</dbReference>
<comment type="catalytic activity">
    <reaction evidence="10 13">
        <text>lipid IVA (E. coli) + CMP-3-deoxy-beta-D-manno-octulosonate = alpha-Kdo-(2-&gt;6)-lipid IVA (E. coli) + CMP + H(+)</text>
        <dbReference type="Rhea" id="RHEA:28066"/>
        <dbReference type="ChEBI" id="CHEBI:15378"/>
        <dbReference type="ChEBI" id="CHEBI:58603"/>
        <dbReference type="ChEBI" id="CHEBI:60364"/>
        <dbReference type="ChEBI" id="CHEBI:60377"/>
        <dbReference type="ChEBI" id="CHEBI:85987"/>
        <dbReference type="EC" id="2.4.99.12"/>
    </reaction>
</comment>
<comment type="caution">
    <text evidence="16">The sequence shown here is derived from an EMBL/GenBank/DDBJ whole genome shotgun (WGS) entry which is preliminary data.</text>
</comment>
<dbReference type="RefSeq" id="WP_239644326.1">
    <property type="nucleotide sequence ID" value="NZ_JMSZ01000016.1"/>
</dbReference>
<keyword evidence="13" id="KW-0812">Transmembrane</keyword>
<feature type="active site" description="Proton acceptor" evidence="11">
    <location>
        <position position="62"/>
    </location>
</feature>
<keyword evidence="16" id="KW-0328">Glycosyltransferase</keyword>